<protein>
    <submittedName>
        <fullName evidence="2">Uncharacterized protein</fullName>
    </submittedName>
</protein>
<gene>
    <name evidence="2" type="ORF">Ari01nite_83820</name>
</gene>
<evidence type="ECO:0000256" key="1">
    <source>
        <dbReference type="SAM" id="MobiDB-lite"/>
    </source>
</evidence>
<feature type="region of interest" description="Disordered" evidence="1">
    <location>
        <begin position="1"/>
        <end position="23"/>
    </location>
</feature>
<comment type="caution">
    <text evidence="2">The sequence shown here is derived from an EMBL/GenBank/DDBJ whole genome shotgun (WGS) entry which is preliminary data.</text>
</comment>
<keyword evidence="3" id="KW-1185">Reference proteome</keyword>
<proteinExistence type="predicted"/>
<reference evidence="2" key="1">
    <citation type="submission" date="2021-01" db="EMBL/GenBank/DDBJ databases">
        <title>Whole genome shotgun sequence of Actinoplanes rishiriensis NBRC 108556.</title>
        <authorList>
            <person name="Komaki H."/>
            <person name="Tamura T."/>
        </authorList>
    </citation>
    <scope>NUCLEOTIDE SEQUENCE</scope>
    <source>
        <strain evidence="2">NBRC 108556</strain>
    </source>
</reference>
<dbReference type="Proteomes" id="UP000636960">
    <property type="component" value="Unassembled WGS sequence"/>
</dbReference>
<evidence type="ECO:0000313" key="3">
    <source>
        <dbReference type="Proteomes" id="UP000636960"/>
    </source>
</evidence>
<accession>A0A919K8Z9</accession>
<organism evidence="2 3">
    <name type="scientific">Paractinoplanes rishiriensis</name>
    <dbReference type="NCBI Taxonomy" id="1050105"/>
    <lineage>
        <taxon>Bacteria</taxon>
        <taxon>Bacillati</taxon>
        <taxon>Actinomycetota</taxon>
        <taxon>Actinomycetes</taxon>
        <taxon>Micromonosporales</taxon>
        <taxon>Micromonosporaceae</taxon>
        <taxon>Paractinoplanes</taxon>
    </lineage>
</organism>
<sequence>MLVDLPLAEPEQGSGVPSRRGEPVGQACRVVDGDVPLQCGQIAGAFVLAQRGTQHIGLFAIGRPLSEQVDDTGDLPRAQNLADQRFDEPADRHERVRCVVDRCLRACPRAQHRDDVLDVETGEQGIDQIPGGPGVEAAHLLQRGGQPRPDRQVEALESAGWPRRLAARRVRRVRERVEQTVDVRSE</sequence>
<dbReference type="EMBL" id="BOMV01000092">
    <property type="protein sequence ID" value="GIF00918.1"/>
    <property type="molecule type" value="Genomic_DNA"/>
</dbReference>
<name>A0A919K8Z9_9ACTN</name>
<dbReference type="AlphaFoldDB" id="A0A919K8Z9"/>
<evidence type="ECO:0000313" key="2">
    <source>
        <dbReference type="EMBL" id="GIF00918.1"/>
    </source>
</evidence>